<gene>
    <name evidence="5" type="ORF">M409DRAFT_26373</name>
</gene>
<dbReference type="InterPro" id="IPR000560">
    <property type="entry name" value="His_Pase_clade-2"/>
</dbReference>
<dbReference type="EC" id="3.1.3.8" evidence="2"/>
<dbReference type="PROSITE" id="PS00778">
    <property type="entry name" value="HIS_ACID_PHOSPHAT_2"/>
    <property type="match status" value="1"/>
</dbReference>
<dbReference type="GO" id="GO:0003993">
    <property type="term" value="F:acid phosphatase activity"/>
    <property type="evidence" value="ECO:0007669"/>
    <property type="project" value="TreeGrafter"/>
</dbReference>
<proteinExistence type="inferred from homology"/>
<evidence type="ECO:0000313" key="5">
    <source>
        <dbReference type="EMBL" id="KAF2163336.1"/>
    </source>
</evidence>
<dbReference type="OrthoDB" id="6509975at2759"/>
<dbReference type="GO" id="GO:0016158">
    <property type="term" value="F:inositol hexakisphosphate 3-phosphatase activity"/>
    <property type="evidence" value="ECO:0007669"/>
    <property type="project" value="UniProtKB-EC"/>
</dbReference>
<evidence type="ECO:0000313" key="6">
    <source>
        <dbReference type="Proteomes" id="UP000799537"/>
    </source>
</evidence>
<dbReference type="Gene3D" id="3.40.50.1240">
    <property type="entry name" value="Phosphoglycerate mutase-like"/>
    <property type="match status" value="1"/>
</dbReference>
<sequence length="681" mass="74477">MPQDRGGQAKEASVVSAAIAVEDELRQREAAMSTKLRAWPAWDLFVADPAATPLQRRTPQRVLLLAQIVLFGIIVLQFVMYYKTYYLAAAAAGLVDAGMLNRQASSAQSHIPDYYQTTPELVPGPTPTGPAAFLAQTNPAPFSGTTYIPNSPLETQVPIQGNYDNGNIFQMHGQLSHYFPNPEGFGIDEYHLPHNASIVQLNMLSRHGSRYPTTGSGAPMLAQKIHNYTTGVLGNVHFTGPLEFLNSWTYKLGAEILVPVGKQELFDSGTLHQIQYGHLYPNNGSKIVARSTTQDRMLRSAEYFLAGFFGLGWTDNATLVLAIENTTGIWNNTLAGYDNCNNSNSYVSQGGNNATQEWYNIYLADAAARLNSYGPAFNWSTSDAYNAQSLCAYETVALGYSAFCGLFTYEEWEGYEYSVDINFAGNNMFQSPTGRAVGIGYVVEIMSRLQHHLITTPTAQINVTLDNNTATFPLDQALNFDFSHDTNIAAILTAFGLTQFAPLLPADRLQRDRYLKVSHMEPFGARLDMEIIETPQPLDGNRKAGDTYTTGGPTRYIHFILNQRTIPLGESFPQCGARDDGWCELTTFFEVQSTKLQEAQYEYSCFGKYPTVPYGGITNGVPVTNSSSGTTPARSSCSTNGAVVCQGETKFGLCNFGEVVFQSVAAGTKCVGENPGRIVAA</sequence>
<dbReference type="PANTHER" id="PTHR20963:SF43">
    <property type="entry name" value="PUTATIVE (AFU_ORTHOLOGUE AFUA_7G01240)-RELATED"/>
    <property type="match status" value="1"/>
</dbReference>
<reference evidence="5" key="1">
    <citation type="journal article" date="2020" name="Stud. Mycol.">
        <title>101 Dothideomycetes genomes: a test case for predicting lifestyles and emergence of pathogens.</title>
        <authorList>
            <person name="Haridas S."/>
            <person name="Albert R."/>
            <person name="Binder M."/>
            <person name="Bloem J."/>
            <person name="Labutti K."/>
            <person name="Salamov A."/>
            <person name="Andreopoulos B."/>
            <person name="Baker S."/>
            <person name="Barry K."/>
            <person name="Bills G."/>
            <person name="Bluhm B."/>
            <person name="Cannon C."/>
            <person name="Castanera R."/>
            <person name="Culley D."/>
            <person name="Daum C."/>
            <person name="Ezra D."/>
            <person name="Gonzalez J."/>
            <person name="Henrissat B."/>
            <person name="Kuo A."/>
            <person name="Liang C."/>
            <person name="Lipzen A."/>
            <person name="Lutzoni F."/>
            <person name="Magnuson J."/>
            <person name="Mondo S."/>
            <person name="Nolan M."/>
            <person name="Ohm R."/>
            <person name="Pangilinan J."/>
            <person name="Park H.-J."/>
            <person name="Ramirez L."/>
            <person name="Alfaro M."/>
            <person name="Sun H."/>
            <person name="Tritt A."/>
            <person name="Yoshinaga Y."/>
            <person name="Zwiers L.-H."/>
            <person name="Turgeon B."/>
            <person name="Goodwin S."/>
            <person name="Spatafora J."/>
            <person name="Crous P."/>
            <person name="Grigoriev I."/>
        </authorList>
    </citation>
    <scope>NUCLEOTIDE SEQUENCE</scope>
    <source>
        <strain evidence="5">ATCC 36951</strain>
    </source>
</reference>
<dbReference type="EMBL" id="ML993609">
    <property type="protein sequence ID" value="KAF2163336.1"/>
    <property type="molecule type" value="Genomic_DNA"/>
</dbReference>
<dbReference type="AlphaFoldDB" id="A0A6A6CD14"/>
<dbReference type="SUPFAM" id="SSF53254">
    <property type="entry name" value="Phosphoglycerate mutase-like"/>
    <property type="match status" value="1"/>
</dbReference>
<dbReference type="Pfam" id="PF00328">
    <property type="entry name" value="His_Phos_2"/>
    <property type="match status" value="1"/>
</dbReference>
<keyword evidence="4" id="KW-0472">Membrane</keyword>
<keyword evidence="4" id="KW-0812">Transmembrane</keyword>
<dbReference type="PANTHER" id="PTHR20963">
    <property type="entry name" value="MULTIPLE INOSITOL POLYPHOSPHATE PHOSPHATASE-RELATED"/>
    <property type="match status" value="1"/>
</dbReference>
<dbReference type="InterPro" id="IPR033379">
    <property type="entry name" value="Acid_Pase_AS"/>
</dbReference>
<evidence type="ECO:0000256" key="3">
    <source>
        <dbReference type="ARBA" id="ARBA00022801"/>
    </source>
</evidence>
<dbReference type="InterPro" id="IPR029033">
    <property type="entry name" value="His_PPase_superfam"/>
</dbReference>
<name>A0A6A6CD14_ZASCE</name>
<dbReference type="GeneID" id="54561358"/>
<keyword evidence="3" id="KW-0378">Hydrolase</keyword>
<evidence type="ECO:0000256" key="1">
    <source>
        <dbReference type="ARBA" id="ARBA00005375"/>
    </source>
</evidence>
<dbReference type="RefSeq" id="XP_033664225.1">
    <property type="nucleotide sequence ID" value="XM_033808086.1"/>
</dbReference>
<dbReference type="PROSITE" id="PS00616">
    <property type="entry name" value="HIS_ACID_PHOSPHAT_1"/>
    <property type="match status" value="1"/>
</dbReference>
<feature type="transmembrane region" description="Helical" evidence="4">
    <location>
        <begin position="62"/>
        <end position="82"/>
    </location>
</feature>
<evidence type="ECO:0000256" key="2">
    <source>
        <dbReference type="ARBA" id="ARBA00012632"/>
    </source>
</evidence>
<evidence type="ECO:0000256" key="4">
    <source>
        <dbReference type="SAM" id="Phobius"/>
    </source>
</evidence>
<protein>
    <recommendedName>
        <fullName evidence="2">3-phytase</fullName>
        <ecNumber evidence="2">3.1.3.8</ecNumber>
    </recommendedName>
</protein>
<dbReference type="Proteomes" id="UP000799537">
    <property type="component" value="Unassembled WGS sequence"/>
</dbReference>
<accession>A0A6A6CD14</accession>
<comment type="similarity">
    <text evidence="1">Belongs to the histidine acid phosphatase family.</text>
</comment>
<dbReference type="CDD" id="cd07061">
    <property type="entry name" value="HP_HAP_like"/>
    <property type="match status" value="1"/>
</dbReference>
<keyword evidence="4" id="KW-1133">Transmembrane helix</keyword>
<keyword evidence="6" id="KW-1185">Reference proteome</keyword>
<organism evidence="5 6">
    <name type="scientific">Zasmidium cellare ATCC 36951</name>
    <dbReference type="NCBI Taxonomy" id="1080233"/>
    <lineage>
        <taxon>Eukaryota</taxon>
        <taxon>Fungi</taxon>
        <taxon>Dikarya</taxon>
        <taxon>Ascomycota</taxon>
        <taxon>Pezizomycotina</taxon>
        <taxon>Dothideomycetes</taxon>
        <taxon>Dothideomycetidae</taxon>
        <taxon>Mycosphaerellales</taxon>
        <taxon>Mycosphaerellaceae</taxon>
        <taxon>Zasmidium</taxon>
    </lineage>
</organism>